<keyword evidence="2" id="KW-0732">Signal</keyword>
<protein>
    <submittedName>
        <fullName evidence="3">Uncharacterized protein</fullName>
    </submittedName>
</protein>
<dbReference type="AlphaFoldDB" id="A0A9W6ZFA8"/>
<proteinExistence type="predicted"/>
<dbReference type="Proteomes" id="UP001165085">
    <property type="component" value="Unassembled WGS sequence"/>
</dbReference>
<evidence type="ECO:0000313" key="3">
    <source>
        <dbReference type="EMBL" id="GMH53339.1"/>
    </source>
</evidence>
<feature type="chain" id="PRO_5040928629" evidence="2">
    <location>
        <begin position="37"/>
        <end position="542"/>
    </location>
</feature>
<feature type="signal peptide" evidence="2">
    <location>
        <begin position="1"/>
        <end position="36"/>
    </location>
</feature>
<organism evidence="3 4">
    <name type="scientific">Triparma strigata</name>
    <dbReference type="NCBI Taxonomy" id="1606541"/>
    <lineage>
        <taxon>Eukaryota</taxon>
        <taxon>Sar</taxon>
        <taxon>Stramenopiles</taxon>
        <taxon>Ochrophyta</taxon>
        <taxon>Bolidophyceae</taxon>
        <taxon>Parmales</taxon>
        <taxon>Triparmaceae</taxon>
        <taxon>Triparma</taxon>
    </lineage>
</organism>
<sequence length="542" mass="55523">MLFQYPSDNSKKHLQKMKLAFLPATLAALLASGASAGPNTYTYPVKSINLSSALKPEYYGAYSSDELSVGRTTDVHAVHGIQTSTGASVLVGKGDEAEGSQYSDAFAVGLSSTGAKVWGWGSNSANGDAANSVAELSSGDLLVAGWRTVGGIGKRSVTKLSSSGSELYTATDFGDSSASHGAYEMIVLDSSNNIYVTGLNKKSDLEEMAFKSYGNVPSGTAIIEKLPASAFGASAPTSSSVTWSREFSGYSTAKTAVPFGSDKVAVQLYGEDGGKSAAVVVLNANDGSIVWGPTNYGNDHGEGTDMTVSTDGSALIMVGHGTGSGEVGLSGRVSKISTSDGTRSWSKSFNVGGNANIIYNECWGVAALEDGTGFGVSCGAGIEGDKCDQLSGQDKSDCNAGIGDRRAGAKPRVKDDWQSFVFKIDGEGTLLWQRVDSYKCNNGCAANIDASGFDPSSSAAEWIFPGTGGDLGIVTDEVFGLGVLMLGTDGTEADTGRGGDSGGNEDEDEDEETNVDGGADKLGASLLGIFGLTLASAGVFAL</sequence>
<feature type="compositionally biased region" description="Acidic residues" evidence="1">
    <location>
        <begin position="503"/>
        <end position="514"/>
    </location>
</feature>
<evidence type="ECO:0000313" key="4">
    <source>
        <dbReference type="Proteomes" id="UP001165085"/>
    </source>
</evidence>
<dbReference type="EMBL" id="BRXY01000019">
    <property type="protein sequence ID" value="GMH53339.1"/>
    <property type="molecule type" value="Genomic_DNA"/>
</dbReference>
<dbReference type="OrthoDB" id="200301at2759"/>
<evidence type="ECO:0000256" key="2">
    <source>
        <dbReference type="SAM" id="SignalP"/>
    </source>
</evidence>
<evidence type="ECO:0000256" key="1">
    <source>
        <dbReference type="SAM" id="MobiDB-lite"/>
    </source>
</evidence>
<reference evidence="4" key="1">
    <citation type="journal article" date="2023" name="Commun. Biol.">
        <title>Genome analysis of Parmales, the sister group of diatoms, reveals the evolutionary specialization of diatoms from phago-mixotrophs to photoautotrophs.</title>
        <authorList>
            <person name="Ban H."/>
            <person name="Sato S."/>
            <person name="Yoshikawa S."/>
            <person name="Yamada K."/>
            <person name="Nakamura Y."/>
            <person name="Ichinomiya M."/>
            <person name="Sato N."/>
            <person name="Blanc-Mathieu R."/>
            <person name="Endo H."/>
            <person name="Kuwata A."/>
            <person name="Ogata H."/>
        </authorList>
    </citation>
    <scope>NUCLEOTIDE SEQUENCE [LARGE SCALE GENOMIC DNA]</scope>
    <source>
        <strain evidence="4">NIES 3701</strain>
    </source>
</reference>
<comment type="caution">
    <text evidence="3">The sequence shown here is derived from an EMBL/GenBank/DDBJ whole genome shotgun (WGS) entry which is preliminary data.</text>
</comment>
<accession>A0A9W6ZFA8</accession>
<gene>
    <name evidence="3" type="ORF">TrST_g1270</name>
</gene>
<keyword evidence="4" id="KW-1185">Reference proteome</keyword>
<name>A0A9W6ZFA8_9STRA</name>
<feature type="region of interest" description="Disordered" evidence="1">
    <location>
        <begin position="490"/>
        <end position="517"/>
    </location>
</feature>